<evidence type="ECO:0000313" key="3">
    <source>
        <dbReference type="Proteomes" id="UP000008555"/>
    </source>
</evidence>
<dbReference type="KEGG" id="cbd:CBUD_0523"/>
<accession>A9KBI5</accession>
<protein>
    <recommendedName>
        <fullName evidence="1">Type 4 fimbrial biogenesis protein PilX N-terminal domain-containing protein</fullName>
    </recommendedName>
</protein>
<evidence type="ECO:0000259" key="1">
    <source>
        <dbReference type="Pfam" id="PF14341"/>
    </source>
</evidence>
<dbReference type="EMBL" id="CP000733">
    <property type="protein sequence ID" value="ABS78157.1"/>
    <property type="molecule type" value="Genomic_DNA"/>
</dbReference>
<dbReference type="HOGENOM" id="CLU_1934520_0_0_6"/>
<feature type="domain" description="Type 4 fimbrial biogenesis protein PilX N-terminal" evidence="1">
    <location>
        <begin position="19"/>
        <end position="68"/>
    </location>
</feature>
<dbReference type="Proteomes" id="UP000008555">
    <property type="component" value="Chromosome"/>
</dbReference>
<dbReference type="Pfam" id="PF14341">
    <property type="entry name" value="PilX_N"/>
    <property type="match status" value="1"/>
</dbReference>
<gene>
    <name evidence="2" type="ordered locus">CBUD_0523</name>
</gene>
<organism evidence="2 3">
    <name type="scientific">Coxiella burnetii (strain Dugway 5J108-111)</name>
    <dbReference type="NCBI Taxonomy" id="434922"/>
    <lineage>
        <taxon>Bacteria</taxon>
        <taxon>Pseudomonadati</taxon>
        <taxon>Pseudomonadota</taxon>
        <taxon>Gammaproteobacteria</taxon>
        <taxon>Legionellales</taxon>
        <taxon>Coxiellaceae</taxon>
        <taxon>Coxiella</taxon>
    </lineage>
</organism>
<reference evidence="2 3" key="1">
    <citation type="journal article" date="2009" name="Infect. Immun.">
        <title>Comparative genomics reveal extensive transposon-mediated genomic plasticity and diversity among potential effector proteins within the genus Coxiella.</title>
        <authorList>
            <person name="Beare P.A."/>
            <person name="Unsworth N."/>
            <person name="Andoh M."/>
            <person name="Voth D.E."/>
            <person name="Omsland A."/>
            <person name="Gilk S.D."/>
            <person name="Williams K.P."/>
            <person name="Sobral B.W."/>
            <person name="Kupko J.J.III."/>
            <person name="Porcella S.F."/>
            <person name="Samuel J.E."/>
            <person name="Heinzen R.A."/>
        </authorList>
    </citation>
    <scope>NUCLEOTIDE SEQUENCE [LARGE SCALE GENOMIC DNA]</scope>
    <source>
        <strain evidence="2 3">Dugway 5J108-111</strain>
    </source>
</reference>
<evidence type="ECO:0000313" key="2">
    <source>
        <dbReference type="EMBL" id="ABS78157.1"/>
    </source>
</evidence>
<name>A9KBI5_COXBN</name>
<sequence>MASVCDFARKILKSQQAEQGMILVSVLLFLFALSLLMTADLELHLLETKMSENNYHRIVTFEAAEAGLMAAEASIQGKSFSLPSSGATVNYHIQLMGTDACDKKRYRITADALFHRSKVALLSEYEYLLSTTKPACKKEVINRRTYWKRL</sequence>
<dbReference type="InterPro" id="IPR025746">
    <property type="entry name" value="PilX_N_dom"/>
</dbReference>
<dbReference type="AlphaFoldDB" id="A9KBI5"/>
<proteinExistence type="predicted"/>